<dbReference type="AlphaFoldDB" id="A0ABC8TGZ8"/>
<dbReference type="Proteomes" id="UP001642360">
    <property type="component" value="Unassembled WGS sequence"/>
</dbReference>
<sequence length="152" mass="16404">CHNLSTMGTKAPPVVAPDVKAPPCSAKASLTKESPNYVQTPYIFPYPNPKCLVDERSQSPTTNFSSLYNPSSLEEETNIGKPYSNENGKIDNSYPSYCNNADQNVSSNLYDDATNKTSRGHGGPRGDSVSMLDEEHGMGKINGMPISDAIDL</sequence>
<comment type="caution">
    <text evidence="2">The sequence shown here is derived from an EMBL/GenBank/DDBJ whole genome shotgun (WGS) entry which is preliminary data.</text>
</comment>
<proteinExistence type="predicted"/>
<evidence type="ECO:0008006" key="4">
    <source>
        <dbReference type="Google" id="ProtNLM"/>
    </source>
</evidence>
<feature type="compositionally biased region" description="Polar residues" evidence="1">
    <location>
        <begin position="93"/>
        <end position="109"/>
    </location>
</feature>
<keyword evidence="3" id="KW-1185">Reference proteome</keyword>
<evidence type="ECO:0000313" key="2">
    <source>
        <dbReference type="EMBL" id="CAK9166825.1"/>
    </source>
</evidence>
<reference evidence="2 3" key="1">
    <citation type="submission" date="2024-02" db="EMBL/GenBank/DDBJ databases">
        <authorList>
            <person name="Vignale AGUSTIN F."/>
            <person name="Sosa J E."/>
            <person name="Modenutti C."/>
        </authorList>
    </citation>
    <scope>NUCLEOTIDE SEQUENCE [LARGE SCALE GENOMIC DNA]</scope>
</reference>
<evidence type="ECO:0000313" key="3">
    <source>
        <dbReference type="Proteomes" id="UP001642360"/>
    </source>
</evidence>
<protein>
    <recommendedName>
        <fullName evidence="4">Homeobox protein C10</fullName>
    </recommendedName>
</protein>
<feature type="non-terminal residue" evidence="2">
    <location>
        <position position="1"/>
    </location>
</feature>
<dbReference type="EMBL" id="CAUOFW020004698">
    <property type="protein sequence ID" value="CAK9166825.1"/>
    <property type="molecule type" value="Genomic_DNA"/>
</dbReference>
<evidence type="ECO:0000256" key="1">
    <source>
        <dbReference type="SAM" id="MobiDB-lite"/>
    </source>
</evidence>
<name>A0ABC8TGZ8_9AQUA</name>
<feature type="region of interest" description="Disordered" evidence="1">
    <location>
        <begin position="54"/>
        <end position="152"/>
    </location>
</feature>
<organism evidence="2 3">
    <name type="scientific">Ilex paraguariensis</name>
    <name type="common">yerba mate</name>
    <dbReference type="NCBI Taxonomy" id="185542"/>
    <lineage>
        <taxon>Eukaryota</taxon>
        <taxon>Viridiplantae</taxon>
        <taxon>Streptophyta</taxon>
        <taxon>Embryophyta</taxon>
        <taxon>Tracheophyta</taxon>
        <taxon>Spermatophyta</taxon>
        <taxon>Magnoliopsida</taxon>
        <taxon>eudicotyledons</taxon>
        <taxon>Gunneridae</taxon>
        <taxon>Pentapetalae</taxon>
        <taxon>asterids</taxon>
        <taxon>campanulids</taxon>
        <taxon>Aquifoliales</taxon>
        <taxon>Aquifoliaceae</taxon>
        <taxon>Ilex</taxon>
    </lineage>
</organism>
<feature type="compositionally biased region" description="Polar residues" evidence="1">
    <location>
        <begin position="58"/>
        <end position="72"/>
    </location>
</feature>
<gene>
    <name evidence="2" type="ORF">ILEXP_LOCUS36065</name>
</gene>
<accession>A0ABC8TGZ8</accession>